<sequence length="130" mass="13658">MVAWMARAGALSGAYSLSDDSSFLISCFSRLANCFDSLHGVSPEMSADAGSTGADRTIEDRASAAENAFSWEEEVVTAAEGSSELARHTTTAAVALRGFPADMGVEMDLEKEKGFVAVGEDKVRLSEGGR</sequence>
<dbReference type="OrthoDB" id="1920411at2759"/>
<dbReference type="EMBL" id="BKCP01005217">
    <property type="protein sequence ID" value="GER36824.1"/>
    <property type="molecule type" value="Genomic_DNA"/>
</dbReference>
<evidence type="ECO:0000313" key="1">
    <source>
        <dbReference type="EMBL" id="GER36824.1"/>
    </source>
</evidence>
<dbReference type="AlphaFoldDB" id="A0A5A7PVN7"/>
<gene>
    <name evidence="1" type="ORF">STAS_13201</name>
</gene>
<reference evidence="2" key="1">
    <citation type="journal article" date="2019" name="Curr. Biol.">
        <title>Genome Sequence of Striga asiatica Provides Insight into the Evolution of Plant Parasitism.</title>
        <authorList>
            <person name="Yoshida S."/>
            <person name="Kim S."/>
            <person name="Wafula E.K."/>
            <person name="Tanskanen J."/>
            <person name="Kim Y.M."/>
            <person name="Honaas L."/>
            <person name="Yang Z."/>
            <person name="Spallek T."/>
            <person name="Conn C.E."/>
            <person name="Ichihashi Y."/>
            <person name="Cheong K."/>
            <person name="Cui S."/>
            <person name="Der J.P."/>
            <person name="Gundlach H."/>
            <person name="Jiao Y."/>
            <person name="Hori C."/>
            <person name="Ishida J.K."/>
            <person name="Kasahara H."/>
            <person name="Kiba T."/>
            <person name="Kim M.S."/>
            <person name="Koo N."/>
            <person name="Laohavisit A."/>
            <person name="Lee Y.H."/>
            <person name="Lumba S."/>
            <person name="McCourt P."/>
            <person name="Mortimer J.C."/>
            <person name="Mutuku J.M."/>
            <person name="Nomura T."/>
            <person name="Sasaki-Sekimoto Y."/>
            <person name="Seto Y."/>
            <person name="Wang Y."/>
            <person name="Wakatake T."/>
            <person name="Sakakibara H."/>
            <person name="Demura T."/>
            <person name="Yamaguchi S."/>
            <person name="Yoneyama K."/>
            <person name="Manabe R.I."/>
            <person name="Nelson D.C."/>
            <person name="Schulman A.H."/>
            <person name="Timko M.P."/>
            <person name="dePamphilis C.W."/>
            <person name="Choi D."/>
            <person name="Shirasu K."/>
        </authorList>
    </citation>
    <scope>NUCLEOTIDE SEQUENCE [LARGE SCALE GENOMIC DNA]</scope>
    <source>
        <strain evidence="2">cv. UVA1</strain>
    </source>
</reference>
<dbReference type="Proteomes" id="UP000325081">
    <property type="component" value="Unassembled WGS sequence"/>
</dbReference>
<accession>A0A5A7PVN7</accession>
<protein>
    <submittedName>
        <fullName evidence="1">Di-glucose binding protein with Kinesin motor domain</fullName>
    </submittedName>
</protein>
<name>A0A5A7PVN7_STRAF</name>
<organism evidence="1 2">
    <name type="scientific">Striga asiatica</name>
    <name type="common">Asiatic witchweed</name>
    <name type="synonym">Buchnera asiatica</name>
    <dbReference type="NCBI Taxonomy" id="4170"/>
    <lineage>
        <taxon>Eukaryota</taxon>
        <taxon>Viridiplantae</taxon>
        <taxon>Streptophyta</taxon>
        <taxon>Embryophyta</taxon>
        <taxon>Tracheophyta</taxon>
        <taxon>Spermatophyta</taxon>
        <taxon>Magnoliopsida</taxon>
        <taxon>eudicotyledons</taxon>
        <taxon>Gunneridae</taxon>
        <taxon>Pentapetalae</taxon>
        <taxon>asterids</taxon>
        <taxon>lamiids</taxon>
        <taxon>Lamiales</taxon>
        <taxon>Orobanchaceae</taxon>
        <taxon>Buchnereae</taxon>
        <taxon>Striga</taxon>
    </lineage>
</organism>
<comment type="caution">
    <text evidence="1">The sequence shown here is derived from an EMBL/GenBank/DDBJ whole genome shotgun (WGS) entry which is preliminary data.</text>
</comment>
<keyword evidence="2" id="KW-1185">Reference proteome</keyword>
<proteinExistence type="predicted"/>
<evidence type="ECO:0000313" key="2">
    <source>
        <dbReference type="Proteomes" id="UP000325081"/>
    </source>
</evidence>